<reference evidence="1 2" key="1">
    <citation type="journal article" date="2017" name="Gigascience">
        <title>Draft genome of the honey bee ectoparasitic mite, Tropilaelaps mercedesae, is shaped by the parasitic life history.</title>
        <authorList>
            <person name="Dong X."/>
            <person name="Armstrong S.D."/>
            <person name="Xia D."/>
            <person name="Makepeace B.L."/>
            <person name="Darby A.C."/>
            <person name="Kadowaki T."/>
        </authorList>
    </citation>
    <scope>NUCLEOTIDE SEQUENCE [LARGE SCALE GENOMIC DNA]</scope>
    <source>
        <strain evidence="1">Wuxi-XJTLU</strain>
    </source>
</reference>
<dbReference type="OrthoDB" id="6370791at2759"/>
<dbReference type="EMBL" id="MNPL01013948">
    <property type="protein sequence ID" value="OQR71652.1"/>
    <property type="molecule type" value="Genomic_DNA"/>
</dbReference>
<organism evidence="1 2">
    <name type="scientific">Tropilaelaps mercedesae</name>
    <dbReference type="NCBI Taxonomy" id="418985"/>
    <lineage>
        <taxon>Eukaryota</taxon>
        <taxon>Metazoa</taxon>
        <taxon>Ecdysozoa</taxon>
        <taxon>Arthropoda</taxon>
        <taxon>Chelicerata</taxon>
        <taxon>Arachnida</taxon>
        <taxon>Acari</taxon>
        <taxon>Parasitiformes</taxon>
        <taxon>Mesostigmata</taxon>
        <taxon>Gamasina</taxon>
        <taxon>Dermanyssoidea</taxon>
        <taxon>Laelapidae</taxon>
        <taxon>Tropilaelaps</taxon>
    </lineage>
</organism>
<evidence type="ECO:0000313" key="1">
    <source>
        <dbReference type="EMBL" id="OQR71652.1"/>
    </source>
</evidence>
<dbReference type="Proteomes" id="UP000192247">
    <property type="component" value="Unassembled WGS sequence"/>
</dbReference>
<dbReference type="PANTHER" id="PTHR11008:SF9">
    <property type="entry name" value="PROTEIN TAKEOUT-LIKE PROTEIN"/>
    <property type="match status" value="1"/>
</dbReference>
<sequence>MTQILMQINGSCWIQATILKLESLTKLSFKIRLFRDFENSFSQTDLSKLTNQAMEVSINPAILTVMLCALLSQSAPEVRDDSHVQESSSKAFPKLDVDLAERAALEARVNALLRDKLQIFGCVMRTSDLENDIPVLDPLRVKPKNITPAFGLDVFDVRFTNMKFEGLSDFMLNQVSSDFRDFRVKISILAPRVATTLNYNVTGSLYDLFRVYGEGEARIEYTDVFMRTVLYLDIVDNKLQLAFADQPYVDFSSAQVKVNGREGPSSNRRFNELSHQVAPIVFWVFAEEVASALEPHLQFYLNGQLARVPLPGLAYVLRDQVQLPKVRVPKPVPYNYMSSMYFYPLRLY</sequence>
<accession>A0A1V9XE83</accession>
<evidence type="ECO:0000313" key="2">
    <source>
        <dbReference type="Proteomes" id="UP000192247"/>
    </source>
</evidence>
<dbReference type="InterPro" id="IPR010562">
    <property type="entry name" value="Haemolymph_juvenile_hormone-bd"/>
</dbReference>
<dbReference type="InParanoid" id="A0A1V9XE83"/>
<gene>
    <name evidence="1" type="ORF">BIW11_10874</name>
</gene>
<keyword evidence="2" id="KW-1185">Reference proteome</keyword>
<name>A0A1V9XE83_9ACAR</name>
<proteinExistence type="predicted"/>
<dbReference type="PANTHER" id="PTHR11008">
    <property type="entry name" value="PROTEIN TAKEOUT-LIKE PROTEIN"/>
    <property type="match status" value="1"/>
</dbReference>
<dbReference type="AlphaFoldDB" id="A0A1V9XE83"/>
<dbReference type="Pfam" id="PF06585">
    <property type="entry name" value="JHBP"/>
    <property type="match status" value="1"/>
</dbReference>
<comment type="caution">
    <text evidence="1">The sequence shown here is derived from an EMBL/GenBank/DDBJ whole genome shotgun (WGS) entry which is preliminary data.</text>
</comment>
<dbReference type="InterPro" id="IPR038606">
    <property type="entry name" value="To_sf"/>
</dbReference>
<dbReference type="SMART" id="SM00700">
    <property type="entry name" value="JHBP"/>
    <property type="match status" value="1"/>
</dbReference>
<protein>
    <submittedName>
        <fullName evidence="1">Uncharacterized protein</fullName>
    </submittedName>
</protein>
<dbReference type="Gene3D" id="3.15.10.30">
    <property type="entry name" value="Haemolymph juvenile hormone binding protein"/>
    <property type="match status" value="1"/>
</dbReference>